<keyword evidence="1" id="KW-0732">Signal</keyword>
<accession>A0ABT1JKR1</accession>
<dbReference type="InterPro" id="IPR005948">
    <property type="entry name" value="ThiB-like"/>
</dbReference>
<protein>
    <submittedName>
        <fullName evidence="2">Thiamine transport system substrate-binding protein</fullName>
    </submittedName>
</protein>
<dbReference type="CDD" id="cd13545">
    <property type="entry name" value="PBP2_TbpA"/>
    <property type="match status" value="1"/>
</dbReference>
<dbReference type="Proteomes" id="UP000791080">
    <property type="component" value="Unassembled WGS sequence"/>
</dbReference>
<comment type="caution">
    <text evidence="2">The sequence shown here is derived from an EMBL/GenBank/DDBJ whole genome shotgun (WGS) entry which is preliminary data.</text>
</comment>
<dbReference type="EMBL" id="AUBJ02000001">
    <property type="protein sequence ID" value="MCP2332321.1"/>
    <property type="molecule type" value="Genomic_DNA"/>
</dbReference>
<organism evidence="2 3">
    <name type="scientific">Actinoalloteichus caeruleus DSM 43889</name>
    <dbReference type="NCBI Taxonomy" id="1120930"/>
    <lineage>
        <taxon>Bacteria</taxon>
        <taxon>Bacillati</taxon>
        <taxon>Actinomycetota</taxon>
        <taxon>Actinomycetes</taxon>
        <taxon>Pseudonocardiales</taxon>
        <taxon>Pseudonocardiaceae</taxon>
        <taxon>Actinoalloteichus</taxon>
        <taxon>Actinoalloteichus cyanogriseus</taxon>
    </lineage>
</organism>
<sequence>MSGVTSPAGAFSTRADRFRQRGLAVGLVTAVGLTAGCSVVGGGSDDGSDDSRSVVLVTHDSFSYDEEVVAAFERESGIDLDIRQSGDAGELTNSLVLSRDNPIGDVAFGVDSTFAGRALAEGVFEDYRSPRAERGADDYRVADSDALTAIDVGDVCLNIDREWFAESDVPAPTGLDDLLDPAYRDLLVVQDPATSSPGLAFLLATIAHAGEDGWRDYWTGLRDNGVRVTGGWTEAYTQDFSGSSGNGPRPIVVSYASSPAAEIGADGTPRTEALLDTCYQQVEYAGVLAGTDRPEDARAVVDFLLSEPFQAQLAEYMYVYPVRADVELPEAWREAAPLPEESVTLPADEVEGNRDEWVSEWRDLVLG</sequence>
<dbReference type="Gene3D" id="3.40.190.10">
    <property type="entry name" value="Periplasmic binding protein-like II"/>
    <property type="match status" value="2"/>
</dbReference>
<dbReference type="NCBIfam" id="TIGR01254">
    <property type="entry name" value="sfuA"/>
    <property type="match status" value="1"/>
</dbReference>
<dbReference type="RefSeq" id="WP_245588671.1">
    <property type="nucleotide sequence ID" value="NZ_AUBJ02000001.1"/>
</dbReference>
<dbReference type="Pfam" id="PF13343">
    <property type="entry name" value="SBP_bac_6"/>
    <property type="match status" value="1"/>
</dbReference>
<dbReference type="PANTHER" id="PTHR30006:SF2">
    <property type="entry name" value="ABC TRANSPORTER SUBSTRATE-BINDING PROTEIN"/>
    <property type="match status" value="1"/>
</dbReference>
<gene>
    <name evidence="2" type="ORF">G443_002591</name>
</gene>
<reference evidence="2 3" key="2">
    <citation type="submission" date="2022-06" db="EMBL/GenBank/DDBJ databases">
        <title>Genomic Encyclopedia of Type Strains, Phase I: the one thousand microbial genomes (KMG-I) project.</title>
        <authorList>
            <person name="Kyrpides N."/>
        </authorList>
    </citation>
    <scope>NUCLEOTIDE SEQUENCE [LARGE SCALE GENOMIC DNA]</scope>
    <source>
        <strain evidence="2 3">DSM 43889</strain>
    </source>
</reference>
<dbReference type="SUPFAM" id="SSF53850">
    <property type="entry name" value="Periplasmic binding protein-like II"/>
    <property type="match status" value="1"/>
</dbReference>
<evidence type="ECO:0000313" key="3">
    <source>
        <dbReference type="Proteomes" id="UP000791080"/>
    </source>
</evidence>
<proteinExistence type="predicted"/>
<name>A0ABT1JKR1_ACTCY</name>
<dbReference type="PANTHER" id="PTHR30006">
    <property type="entry name" value="THIAMINE-BINDING PERIPLASMIC PROTEIN-RELATED"/>
    <property type="match status" value="1"/>
</dbReference>
<evidence type="ECO:0000313" key="2">
    <source>
        <dbReference type="EMBL" id="MCP2332321.1"/>
    </source>
</evidence>
<reference evidence="2 3" key="1">
    <citation type="submission" date="2013-07" db="EMBL/GenBank/DDBJ databases">
        <authorList>
            <consortium name="DOE Joint Genome Institute"/>
            <person name="Reeve W."/>
            <person name="Huntemann M."/>
            <person name="Han J."/>
            <person name="Chen A."/>
            <person name="Kyrpides N."/>
            <person name="Mavromatis K."/>
            <person name="Markowitz V."/>
            <person name="Palaniappan K."/>
            <person name="Ivanova N."/>
            <person name="Schaumberg A."/>
            <person name="Pati A."/>
            <person name="Liolios K."/>
            <person name="Nordberg H.P."/>
            <person name="Cantor M.N."/>
            <person name="Hua S.X."/>
            <person name="Woyke T."/>
        </authorList>
    </citation>
    <scope>NUCLEOTIDE SEQUENCE [LARGE SCALE GENOMIC DNA]</scope>
    <source>
        <strain evidence="2 3">DSM 43889</strain>
    </source>
</reference>
<evidence type="ECO:0000256" key="1">
    <source>
        <dbReference type="ARBA" id="ARBA00022729"/>
    </source>
</evidence>
<keyword evidence="3" id="KW-1185">Reference proteome</keyword>